<dbReference type="InterPro" id="IPR015422">
    <property type="entry name" value="PyrdxlP-dep_Trfase_small"/>
</dbReference>
<keyword evidence="3" id="KW-0808">Transferase</keyword>
<name>A0A329QV75_9ACTN</name>
<dbReference type="InterPro" id="IPR050859">
    <property type="entry name" value="Class-I_PLP-dep_aminotransf"/>
</dbReference>
<evidence type="ECO:0000256" key="1">
    <source>
        <dbReference type="ARBA" id="ARBA00001933"/>
    </source>
</evidence>
<keyword evidence="2" id="KW-0032">Aminotransferase</keyword>
<dbReference type="EMBL" id="QMIG01000004">
    <property type="protein sequence ID" value="RAW16344.1"/>
    <property type="molecule type" value="Genomic_DNA"/>
</dbReference>
<dbReference type="InterPro" id="IPR004839">
    <property type="entry name" value="Aminotransferase_I/II_large"/>
</dbReference>
<evidence type="ECO:0000313" key="8">
    <source>
        <dbReference type="Proteomes" id="UP000250462"/>
    </source>
</evidence>
<comment type="caution">
    <text evidence="7">The sequence shown here is derived from an EMBL/GenBank/DDBJ whole genome shotgun (WGS) entry which is preliminary data.</text>
</comment>
<gene>
    <name evidence="7" type="ORF">DPM12_06795</name>
</gene>
<dbReference type="AlphaFoldDB" id="A0A329QV75"/>
<dbReference type="PANTHER" id="PTHR42790:SF19">
    <property type="entry name" value="KYNURENINE_ALPHA-AMINOADIPATE AMINOTRANSFERASE, MITOCHONDRIAL"/>
    <property type="match status" value="1"/>
</dbReference>
<evidence type="ECO:0000256" key="2">
    <source>
        <dbReference type="ARBA" id="ARBA00022576"/>
    </source>
</evidence>
<proteinExistence type="predicted"/>
<dbReference type="InterPro" id="IPR015421">
    <property type="entry name" value="PyrdxlP-dep_Trfase_major"/>
</dbReference>
<evidence type="ECO:0000313" key="7">
    <source>
        <dbReference type="EMBL" id="RAW16344.1"/>
    </source>
</evidence>
<dbReference type="Gene3D" id="3.40.640.10">
    <property type="entry name" value="Type I PLP-dependent aspartate aminotransferase-like (Major domain)"/>
    <property type="match status" value="1"/>
</dbReference>
<dbReference type="CDD" id="cd00609">
    <property type="entry name" value="AAT_like"/>
    <property type="match status" value="1"/>
</dbReference>
<keyword evidence="4" id="KW-0663">Pyridoxal phosphate</keyword>
<dbReference type="GO" id="GO:1901605">
    <property type="term" value="P:alpha-amino acid metabolic process"/>
    <property type="evidence" value="ECO:0007669"/>
    <property type="project" value="TreeGrafter"/>
</dbReference>
<dbReference type="PANTHER" id="PTHR42790">
    <property type="entry name" value="AMINOTRANSFERASE"/>
    <property type="match status" value="1"/>
</dbReference>
<feature type="domain" description="Aminotransferase class I/classII large" evidence="6">
    <location>
        <begin position="59"/>
        <end position="416"/>
    </location>
</feature>
<accession>A0A329QV75</accession>
<evidence type="ECO:0000256" key="3">
    <source>
        <dbReference type="ARBA" id="ARBA00022679"/>
    </source>
</evidence>
<organism evidence="7 8">
    <name type="scientific">Phytoactinopolyspora halophila</name>
    <dbReference type="NCBI Taxonomy" id="1981511"/>
    <lineage>
        <taxon>Bacteria</taxon>
        <taxon>Bacillati</taxon>
        <taxon>Actinomycetota</taxon>
        <taxon>Actinomycetes</taxon>
        <taxon>Jiangellales</taxon>
        <taxon>Jiangellaceae</taxon>
        <taxon>Phytoactinopolyspora</taxon>
    </lineage>
</organism>
<dbReference type="SUPFAM" id="SSF53383">
    <property type="entry name" value="PLP-dependent transferases"/>
    <property type="match status" value="1"/>
</dbReference>
<dbReference type="InterPro" id="IPR015424">
    <property type="entry name" value="PyrdxlP-dep_Trfase"/>
</dbReference>
<evidence type="ECO:0000256" key="5">
    <source>
        <dbReference type="SAM" id="MobiDB-lite"/>
    </source>
</evidence>
<feature type="compositionally biased region" description="Gly residues" evidence="5">
    <location>
        <begin position="100"/>
        <end position="118"/>
    </location>
</feature>
<dbReference type="GO" id="GO:0030170">
    <property type="term" value="F:pyridoxal phosphate binding"/>
    <property type="evidence" value="ECO:0007669"/>
    <property type="project" value="InterPro"/>
</dbReference>
<evidence type="ECO:0000256" key="4">
    <source>
        <dbReference type="ARBA" id="ARBA00022898"/>
    </source>
</evidence>
<dbReference type="Pfam" id="PF00155">
    <property type="entry name" value="Aminotran_1_2"/>
    <property type="match status" value="1"/>
</dbReference>
<evidence type="ECO:0000259" key="6">
    <source>
        <dbReference type="Pfam" id="PF00155"/>
    </source>
</evidence>
<keyword evidence="8" id="KW-1185">Reference proteome</keyword>
<dbReference type="Gene3D" id="3.90.1150.10">
    <property type="entry name" value="Aspartate Aminotransferase, domain 1"/>
    <property type="match status" value="1"/>
</dbReference>
<feature type="region of interest" description="Disordered" evidence="5">
    <location>
        <begin position="99"/>
        <end position="118"/>
    </location>
</feature>
<dbReference type="Proteomes" id="UP000250462">
    <property type="component" value="Unassembled WGS sequence"/>
</dbReference>
<comment type="cofactor">
    <cofactor evidence="1">
        <name>pyridoxal 5'-phosphate</name>
        <dbReference type="ChEBI" id="CHEBI:597326"/>
    </cofactor>
</comment>
<reference evidence="7 8" key="1">
    <citation type="submission" date="2018-06" db="EMBL/GenBank/DDBJ databases">
        <title>Phytoactinopolyspora halophila sp. nov., a novel halophilic actinomycete isolated from a saline soil in China.</title>
        <authorList>
            <person name="Tang S.-K."/>
        </authorList>
    </citation>
    <scope>NUCLEOTIDE SEQUENCE [LARGE SCALE GENOMIC DNA]</scope>
    <source>
        <strain evidence="7 8">YIM 96934</strain>
    </source>
</reference>
<sequence>MIDWSAHAASRTRRLKPSAIREILKLTQTGDVISFAGGLPAPELFPVAEIEDATRRVLAREGASALQYSTTEGHAALREWVAARHSGAGTVSVPDAGSAGVSGAGSHGVPGVGPAGASGTGAAAEVDGSWVQIVSGAQQGLDLVAKCYLDPGDTVVVAAPTYPGALRAFDPYEVRYRAVDTDGDGFVVESLEAALAAGAKLIYVIPTFDNPSGVSLNLERRHAVIELARRYGVPILEDNPYGELRFDGDELPHLFDLAPEQVIHVGTFSKTMVPGLRLGWLVATPDALAPVRHAKQAADLHTSTLAQMVAVEVAGDGFRDEHLLKIRDHYRSRRDLMLQALERHLGAGCRWTRPEGGMFIWLTVPDGLDTMELAREAVDAGVAYVPGHAFYPDGGGANGLRLSYSVATPEQIESGVAILGQLLRSTPGSE</sequence>
<protein>
    <recommendedName>
        <fullName evidence="6">Aminotransferase class I/classII large domain-containing protein</fullName>
    </recommendedName>
</protein>
<dbReference type="GO" id="GO:0008483">
    <property type="term" value="F:transaminase activity"/>
    <property type="evidence" value="ECO:0007669"/>
    <property type="project" value="UniProtKB-KW"/>
</dbReference>